<dbReference type="InterPro" id="IPR023393">
    <property type="entry name" value="START-like_dom_sf"/>
</dbReference>
<dbReference type="Proteomes" id="UP001515943">
    <property type="component" value="Unassembled WGS sequence"/>
</dbReference>
<feature type="domain" description="Activator of Hsp90 ATPase homologue 1/2-like C-terminal" evidence="2">
    <location>
        <begin position="13"/>
        <end position="145"/>
    </location>
</feature>
<dbReference type="SUPFAM" id="SSF55961">
    <property type="entry name" value="Bet v1-like"/>
    <property type="match status" value="1"/>
</dbReference>
<dbReference type="InterPro" id="IPR013538">
    <property type="entry name" value="ASHA1/2-like_C"/>
</dbReference>
<name>A0ABX1FLH2_9PSEU</name>
<comment type="caution">
    <text evidence="3">The sequence shown here is derived from an EMBL/GenBank/DDBJ whole genome shotgun (WGS) entry which is preliminary data.</text>
</comment>
<keyword evidence="4" id="KW-1185">Reference proteome</keyword>
<evidence type="ECO:0000256" key="1">
    <source>
        <dbReference type="ARBA" id="ARBA00006817"/>
    </source>
</evidence>
<dbReference type="Pfam" id="PF08327">
    <property type="entry name" value="AHSA1"/>
    <property type="match status" value="1"/>
</dbReference>
<accession>A0ABX1FLH2</accession>
<evidence type="ECO:0000313" key="4">
    <source>
        <dbReference type="Proteomes" id="UP001515943"/>
    </source>
</evidence>
<gene>
    <name evidence="3" type="ORF">FXN61_23430</name>
</gene>
<evidence type="ECO:0000313" key="3">
    <source>
        <dbReference type="EMBL" id="NKE59600.1"/>
    </source>
</evidence>
<dbReference type="Gene3D" id="3.30.530.20">
    <property type="match status" value="1"/>
</dbReference>
<dbReference type="CDD" id="cd08898">
    <property type="entry name" value="SRPBCC_CalC_Aha1-like_5"/>
    <property type="match status" value="1"/>
</dbReference>
<protein>
    <submittedName>
        <fullName evidence="3">Activator of HSP90 ATPase</fullName>
    </submittedName>
</protein>
<comment type="similarity">
    <text evidence="1">Belongs to the AHA1 family.</text>
</comment>
<sequence>MDVDRIERDVLINASQQRVWNALTSAEHLGTWFGDAGATVSRLEPGGEVTLTWAEHGTGRAIIEKVEPESFFSWRWSGPLGPDPVPGNATLVEFTLTPKDGGTLLQVVESGFTQLDLPSEDQERYASGNVDGWGHELDELREYLEK</sequence>
<reference evidence="3 4" key="1">
    <citation type="submission" date="2019-08" db="EMBL/GenBank/DDBJ databases">
        <title>Lentzea from Indian Himalayas.</title>
        <authorList>
            <person name="Mandal S."/>
            <person name="Mallick Gupta A."/>
            <person name="Maiti P.K."/>
            <person name="Sarkar J."/>
            <person name="Mandal S."/>
        </authorList>
    </citation>
    <scope>NUCLEOTIDE SEQUENCE [LARGE SCALE GENOMIC DNA]</scope>
    <source>
        <strain evidence="3 4">PSKA42</strain>
    </source>
</reference>
<proteinExistence type="inferred from homology"/>
<evidence type="ECO:0000259" key="2">
    <source>
        <dbReference type="Pfam" id="PF08327"/>
    </source>
</evidence>
<organism evidence="3 4">
    <name type="scientific">Lentzea indica</name>
    <dbReference type="NCBI Taxonomy" id="2604800"/>
    <lineage>
        <taxon>Bacteria</taxon>
        <taxon>Bacillati</taxon>
        <taxon>Actinomycetota</taxon>
        <taxon>Actinomycetes</taxon>
        <taxon>Pseudonocardiales</taxon>
        <taxon>Pseudonocardiaceae</taxon>
        <taxon>Lentzea</taxon>
    </lineage>
</organism>
<dbReference type="EMBL" id="VSRL01000089">
    <property type="protein sequence ID" value="NKE59600.1"/>
    <property type="molecule type" value="Genomic_DNA"/>
</dbReference>